<evidence type="ECO:0000256" key="1">
    <source>
        <dbReference type="SAM" id="MobiDB-lite"/>
    </source>
</evidence>
<feature type="transmembrane region" description="Helical" evidence="2">
    <location>
        <begin position="234"/>
        <end position="256"/>
    </location>
</feature>
<dbReference type="Pfam" id="PF05656">
    <property type="entry name" value="DUF805"/>
    <property type="match status" value="1"/>
</dbReference>
<gene>
    <name evidence="3" type="ORF">GCM10009823_31000</name>
</gene>
<keyword evidence="2" id="KW-0812">Transmembrane</keyword>
<accession>A0ABP5IS04</accession>
<comment type="caution">
    <text evidence="3">The sequence shown here is derived from an EMBL/GenBank/DDBJ whole genome shotgun (WGS) entry which is preliminary data.</text>
</comment>
<dbReference type="InterPro" id="IPR008523">
    <property type="entry name" value="DUF805"/>
</dbReference>
<feature type="compositionally biased region" description="Low complexity" evidence="1">
    <location>
        <begin position="51"/>
        <end position="61"/>
    </location>
</feature>
<feature type="compositionally biased region" description="Polar residues" evidence="1">
    <location>
        <begin position="1"/>
        <end position="10"/>
    </location>
</feature>
<feature type="transmembrane region" description="Helical" evidence="2">
    <location>
        <begin position="144"/>
        <end position="168"/>
    </location>
</feature>
<sequence>MSHGSNPYNSAPQGGQPPYGSGPSQPYGSGPVPPPAAPQSGGQPGPGGAPYGSPQGAPYGAPQGGPQGGAPYGAPQGAASYGGPQNAYATSKVTVLPGGPQATGPDGQPALSQPLYGATFKQAVVRFFKKYARFSGYASLSEYWWAYLGVSLIGIVLSIPLMIGYFMMMASLFSAAATADPYTSEISSGAAAGAGVGGILVLIGAIISGLFGLAVIVPQLAASARRLHDAGFSAFFLFLHLVPSVGSLIVLVLTILPTKPEARRAEWDDVRGD</sequence>
<dbReference type="EMBL" id="BAAAPZ010000018">
    <property type="protein sequence ID" value="GAA2105521.1"/>
    <property type="molecule type" value="Genomic_DNA"/>
</dbReference>
<protein>
    <recommendedName>
        <fullName evidence="5">DUF805 domain-containing protein</fullName>
    </recommendedName>
</protein>
<feature type="compositionally biased region" description="Low complexity" evidence="1">
    <location>
        <begin position="11"/>
        <end position="30"/>
    </location>
</feature>
<keyword evidence="4" id="KW-1185">Reference proteome</keyword>
<feature type="compositionally biased region" description="Gly residues" evidence="1">
    <location>
        <begin position="62"/>
        <end position="71"/>
    </location>
</feature>
<evidence type="ECO:0008006" key="5">
    <source>
        <dbReference type="Google" id="ProtNLM"/>
    </source>
</evidence>
<dbReference type="RefSeq" id="WP_344338329.1">
    <property type="nucleotide sequence ID" value="NZ_BAAAPZ010000018.1"/>
</dbReference>
<feature type="region of interest" description="Disordered" evidence="1">
    <location>
        <begin position="1"/>
        <end position="78"/>
    </location>
</feature>
<keyword evidence="2" id="KW-0472">Membrane</keyword>
<dbReference type="Proteomes" id="UP001500984">
    <property type="component" value="Unassembled WGS sequence"/>
</dbReference>
<proteinExistence type="predicted"/>
<evidence type="ECO:0000256" key="2">
    <source>
        <dbReference type="SAM" id="Phobius"/>
    </source>
</evidence>
<evidence type="ECO:0000313" key="3">
    <source>
        <dbReference type="EMBL" id="GAA2105521.1"/>
    </source>
</evidence>
<feature type="transmembrane region" description="Helical" evidence="2">
    <location>
        <begin position="189"/>
        <end position="214"/>
    </location>
</feature>
<reference evidence="4" key="1">
    <citation type="journal article" date="2019" name="Int. J. Syst. Evol. Microbiol.">
        <title>The Global Catalogue of Microorganisms (GCM) 10K type strain sequencing project: providing services to taxonomists for standard genome sequencing and annotation.</title>
        <authorList>
            <consortium name="The Broad Institute Genomics Platform"/>
            <consortium name="The Broad Institute Genome Sequencing Center for Infectious Disease"/>
            <person name="Wu L."/>
            <person name="Ma J."/>
        </authorList>
    </citation>
    <scope>NUCLEOTIDE SEQUENCE [LARGE SCALE GENOMIC DNA]</scope>
    <source>
        <strain evidence="4">JCM 15900</strain>
    </source>
</reference>
<organism evidence="3 4">
    <name type="scientific">Brevibacterium salitolerans</name>
    <dbReference type="NCBI Taxonomy" id="1403566"/>
    <lineage>
        <taxon>Bacteria</taxon>
        <taxon>Bacillati</taxon>
        <taxon>Actinomycetota</taxon>
        <taxon>Actinomycetes</taxon>
        <taxon>Micrococcales</taxon>
        <taxon>Brevibacteriaceae</taxon>
        <taxon>Brevibacterium</taxon>
    </lineage>
</organism>
<keyword evidence="2" id="KW-1133">Transmembrane helix</keyword>
<name>A0ABP5IS04_9MICO</name>
<dbReference type="PANTHER" id="PTHR34980:SF2">
    <property type="entry name" value="INNER MEMBRANE PROTEIN YHAH-RELATED"/>
    <property type="match status" value="1"/>
</dbReference>
<dbReference type="PANTHER" id="PTHR34980">
    <property type="entry name" value="INNER MEMBRANE PROTEIN-RELATED-RELATED"/>
    <property type="match status" value="1"/>
</dbReference>
<evidence type="ECO:0000313" key="4">
    <source>
        <dbReference type="Proteomes" id="UP001500984"/>
    </source>
</evidence>